<dbReference type="AlphaFoldDB" id="A0A7S9L506"/>
<proteinExistence type="predicted"/>
<protein>
    <submittedName>
        <fullName evidence="2">Uncharacterized protein</fullName>
    </submittedName>
</protein>
<reference evidence="2 3" key="1">
    <citation type="submission" date="2020-11" db="EMBL/GenBank/DDBJ databases">
        <title>Pseudomonas fulva producing VIM-24.</title>
        <authorList>
            <person name="Liu S."/>
        </authorList>
    </citation>
    <scope>NUCLEOTIDE SEQUENCE [LARGE SCALE GENOMIC DNA]</scope>
    <source>
        <strain evidence="2 3">ZDHY414</strain>
    </source>
</reference>
<dbReference type="Proteomes" id="UP000594430">
    <property type="component" value="Chromosome"/>
</dbReference>
<keyword evidence="1" id="KW-0175">Coiled coil</keyword>
<sequence>MIEKFSVNELEAILKGVKPSDLRGGETIAQYLHREIQRLAKERDNLREDRDRLLEAGAHLF</sequence>
<accession>A0A7S9L506</accession>
<dbReference type="RefSeq" id="WP_196110022.1">
    <property type="nucleotide sequence ID" value="NZ_CP064943.1"/>
</dbReference>
<name>A0A7S9L506_9PSED</name>
<evidence type="ECO:0000256" key="1">
    <source>
        <dbReference type="SAM" id="Coils"/>
    </source>
</evidence>
<feature type="coiled-coil region" evidence="1">
    <location>
        <begin position="29"/>
        <end position="56"/>
    </location>
</feature>
<gene>
    <name evidence="2" type="ORF">IZU98_13650</name>
</gene>
<evidence type="ECO:0000313" key="2">
    <source>
        <dbReference type="EMBL" id="QPH47458.1"/>
    </source>
</evidence>
<evidence type="ECO:0000313" key="3">
    <source>
        <dbReference type="Proteomes" id="UP000594430"/>
    </source>
</evidence>
<organism evidence="2 3">
    <name type="scientific">Pseudomonas fulva</name>
    <dbReference type="NCBI Taxonomy" id="47880"/>
    <lineage>
        <taxon>Bacteria</taxon>
        <taxon>Pseudomonadati</taxon>
        <taxon>Pseudomonadota</taxon>
        <taxon>Gammaproteobacteria</taxon>
        <taxon>Pseudomonadales</taxon>
        <taxon>Pseudomonadaceae</taxon>
        <taxon>Pseudomonas</taxon>
    </lineage>
</organism>
<dbReference type="EMBL" id="CP064946">
    <property type="protein sequence ID" value="QPH47458.1"/>
    <property type="molecule type" value="Genomic_DNA"/>
</dbReference>